<dbReference type="Proteomes" id="UP000281975">
    <property type="component" value="Unassembled WGS sequence"/>
</dbReference>
<keyword evidence="1" id="KW-0378">Hydrolase</keyword>
<keyword evidence="2" id="KW-0326">Glycosidase</keyword>
<gene>
    <name evidence="3" type="ORF">C7446_3016</name>
</gene>
<dbReference type="PANTHER" id="PTHR23403">
    <property type="entry name" value="TREHALASE"/>
    <property type="match status" value="1"/>
</dbReference>
<organism evidence="3 4">
    <name type="scientific">Kushneria sinocarnis</name>
    <dbReference type="NCBI Taxonomy" id="595502"/>
    <lineage>
        <taxon>Bacteria</taxon>
        <taxon>Pseudomonadati</taxon>
        <taxon>Pseudomonadota</taxon>
        <taxon>Gammaproteobacteria</taxon>
        <taxon>Oceanospirillales</taxon>
        <taxon>Halomonadaceae</taxon>
        <taxon>Kushneria</taxon>
    </lineage>
</organism>
<dbReference type="AlphaFoldDB" id="A0A420WTP4"/>
<dbReference type="EMBL" id="RBIN01000010">
    <property type="protein sequence ID" value="RKQ95831.1"/>
    <property type="molecule type" value="Genomic_DNA"/>
</dbReference>
<evidence type="ECO:0000313" key="3">
    <source>
        <dbReference type="EMBL" id="RKQ95831.1"/>
    </source>
</evidence>
<comment type="caution">
    <text evidence="3">The sequence shown here is derived from an EMBL/GenBank/DDBJ whole genome shotgun (WGS) entry which is preliminary data.</text>
</comment>
<dbReference type="InterPro" id="IPR012341">
    <property type="entry name" value="6hp_glycosidase-like_sf"/>
</dbReference>
<dbReference type="RefSeq" id="WP_121173915.1">
    <property type="nucleotide sequence ID" value="NZ_RBIN01000010.1"/>
</dbReference>
<dbReference type="PANTHER" id="PTHR23403:SF1">
    <property type="entry name" value="TREHALASE"/>
    <property type="match status" value="1"/>
</dbReference>
<dbReference type="OrthoDB" id="106887at2"/>
<evidence type="ECO:0000256" key="1">
    <source>
        <dbReference type="ARBA" id="ARBA00022801"/>
    </source>
</evidence>
<accession>A0A420WTP4</accession>
<sequence length="542" mass="62601">MPSTLTPTPTMPDSREVASLPPLPELLWQSLFFDVQQCHVYEDSKTFVDLLPLEEPETILERYRRLREDLDCSDGQLLEFLETHFHHVEAEASVEPPVRHDDVTAHIDALWNVLTRQPQPRRSPWSSRLPLPYAYVVPGGRFNEIYYWDSYFTMLGLATSQRLDLIRDMVNNVAYMIGAYGHMPNGNRTYYLSRSQPPFFACMVELLAGLEGEETYARYLPQLETEYAYWMDGGDQLRPHEAYRRVLRTHDGALLNRYWDDLNTPREEAFREDMETAQASDREHIEVWRNIRAGGESGWDFTSRWLADGVTLSTIRTVEIAPVDLNCLMYHFERILAHAHALQEHHDRARFYRERAQQRGVEIRQRFWDSAGRRFGDYLWHELRLTDSISAAMVFPLYFNIATQGQADGVADVIRNTLLREGGLVCSSVESGQQWDAPNGWAPLQWMAVQGLKHYGHHELAHDIAQRWITTNLTHFTKEHKLLEKYNVVDQGPPGDGEYPAQDGFGWTNGVLRALLAQYPPERAAELQSRAAEIALGETPER</sequence>
<dbReference type="GO" id="GO:0004555">
    <property type="term" value="F:alpha,alpha-trehalase activity"/>
    <property type="evidence" value="ECO:0007669"/>
    <property type="project" value="InterPro"/>
</dbReference>
<dbReference type="NCBIfam" id="NF009773">
    <property type="entry name" value="PRK13270.1"/>
    <property type="match status" value="1"/>
</dbReference>
<dbReference type="GO" id="GO:0005993">
    <property type="term" value="P:trehalose catabolic process"/>
    <property type="evidence" value="ECO:0007669"/>
    <property type="project" value="TreeGrafter"/>
</dbReference>
<dbReference type="PRINTS" id="PR00744">
    <property type="entry name" value="GLHYDRLASE37"/>
</dbReference>
<protein>
    <submittedName>
        <fullName evidence="3">Alpha,alpha-trehalase</fullName>
    </submittedName>
</protein>
<reference evidence="3 4" key="1">
    <citation type="submission" date="2018-10" db="EMBL/GenBank/DDBJ databases">
        <title>Genomic Encyclopedia of Type Strains, Phase IV (KMG-IV): sequencing the most valuable type-strain genomes for metagenomic binning, comparative biology and taxonomic classification.</title>
        <authorList>
            <person name="Goeker M."/>
        </authorList>
    </citation>
    <scope>NUCLEOTIDE SEQUENCE [LARGE SCALE GENOMIC DNA]</scope>
    <source>
        <strain evidence="3 4">DSM 23229</strain>
    </source>
</reference>
<dbReference type="InterPro" id="IPR018232">
    <property type="entry name" value="Glyco_hydro_37_CS"/>
</dbReference>
<dbReference type="Pfam" id="PF01204">
    <property type="entry name" value="Trehalase"/>
    <property type="match status" value="1"/>
</dbReference>
<dbReference type="PROSITE" id="PS00927">
    <property type="entry name" value="TREHALASE_1"/>
    <property type="match status" value="1"/>
</dbReference>
<dbReference type="SUPFAM" id="SSF48208">
    <property type="entry name" value="Six-hairpin glycosidases"/>
    <property type="match status" value="1"/>
</dbReference>
<dbReference type="InterPro" id="IPR001661">
    <property type="entry name" value="Glyco_hydro_37"/>
</dbReference>
<dbReference type="Gene3D" id="1.50.10.10">
    <property type="match status" value="1"/>
</dbReference>
<dbReference type="PROSITE" id="PS00928">
    <property type="entry name" value="TREHALASE_2"/>
    <property type="match status" value="1"/>
</dbReference>
<keyword evidence="4" id="KW-1185">Reference proteome</keyword>
<evidence type="ECO:0000256" key="2">
    <source>
        <dbReference type="ARBA" id="ARBA00023295"/>
    </source>
</evidence>
<name>A0A420WTP4_9GAMM</name>
<evidence type="ECO:0000313" key="4">
    <source>
        <dbReference type="Proteomes" id="UP000281975"/>
    </source>
</evidence>
<dbReference type="InterPro" id="IPR008928">
    <property type="entry name" value="6-hairpin_glycosidase_sf"/>
</dbReference>
<dbReference type="NCBIfam" id="NF009774">
    <property type="entry name" value="PRK13271.1"/>
    <property type="match status" value="1"/>
</dbReference>
<proteinExistence type="predicted"/>